<comment type="caution">
    <text evidence="2">The sequence shown here is derived from an EMBL/GenBank/DDBJ whole genome shotgun (WGS) entry which is preliminary data.</text>
</comment>
<sequence length="276" mass="30073">MAREFGPMPYVTTDDGSTVHFLDSETDGPALLLGHGFFMDAEMWLPQWEGLADRYRVIAVDARGHGRTEDVGRPFTYWDSAWDGWRVADALGLDRVVVGGLSQGGFTALRMALLQPGRTRGLVLIGTTGAAYTEQEREGFERAVVRSWVGGTVPVEDIAPTMAAVMIGGDRDRHQRPWVEKWRAGDRARLAEAAHCLIDREDITALLAEITAPALLLRGIGDQSFTHEHLRVLADGLGGPAELKTISAVTAAHVCNLTHPELVTPEIRAFLDGLPA</sequence>
<dbReference type="AlphaFoldDB" id="A0A7K1UXP8"/>
<dbReference type="Gene3D" id="3.40.50.1820">
    <property type="entry name" value="alpha/beta hydrolase"/>
    <property type="match status" value="1"/>
</dbReference>
<dbReference type="InterPro" id="IPR000639">
    <property type="entry name" value="Epox_hydrolase-like"/>
</dbReference>
<dbReference type="Pfam" id="PF00561">
    <property type="entry name" value="Abhydrolase_1"/>
    <property type="match status" value="1"/>
</dbReference>
<dbReference type="SUPFAM" id="SSF53474">
    <property type="entry name" value="alpha/beta-Hydrolases"/>
    <property type="match status" value="1"/>
</dbReference>
<name>A0A7K1UXP8_9NOCA</name>
<dbReference type="PRINTS" id="PR00111">
    <property type="entry name" value="ABHYDROLASE"/>
</dbReference>
<keyword evidence="2" id="KW-0378">Hydrolase</keyword>
<dbReference type="EMBL" id="WRPP01000003">
    <property type="protein sequence ID" value="MVU79007.1"/>
    <property type="molecule type" value="Genomic_DNA"/>
</dbReference>
<dbReference type="Proteomes" id="UP000466794">
    <property type="component" value="Unassembled WGS sequence"/>
</dbReference>
<dbReference type="InterPro" id="IPR050266">
    <property type="entry name" value="AB_hydrolase_sf"/>
</dbReference>
<evidence type="ECO:0000259" key="1">
    <source>
        <dbReference type="Pfam" id="PF00561"/>
    </source>
</evidence>
<keyword evidence="3" id="KW-1185">Reference proteome</keyword>
<proteinExistence type="predicted"/>
<dbReference type="GO" id="GO:0016787">
    <property type="term" value="F:hydrolase activity"/>
    <property type="evidence" value="ECO:0007669"/>
    <property type="project" value="UniProtKB-KW"/>
</dbReference>
<organism evidence="2 3">
    <name type="scientific">Nocardia terrae</name>
    <dbReference type="NCBI Taxonomy" id="2675851"/>
    <lineage>
        <taxon>Bacteria</taxon>
        <taxon>Bacillati</taxon>
        <taxon>Actinomycetota</taxon>
        <taxon>Actinomycetes</taxon>
        <taxon>Mycobacteriales</taxon>
        <taxon>Nocardiaceae</taxon>
        <taxon>Nocardia</taxon>
    </lineage>
</organism>
<dbReference type="InterPro" id="IPR000073">
    <property type="entry name" value="AB_hydrolase_1"/>
</dbReference>
<feature type="domain" description="AB hydrolase-1" evidence="1">
    <location>
        <begin position="29"/>
        <end position="135"/>
    </location>
</feature>
<dbReference type="PANTHER" id="PTHR43798">
    <property type="entry name" value="MONOACYLGLYCEROL LIPASE"/>
    <property type="match status" value="1"/>
</dbReference>
<dbReference type="PRINTS" id="PR00412">
    <property type="entry name" value="EPOXHYDRLASE"/>
</dbReference>
<reference evidence="2 3" key="1">
    <citation type="submission" date="2019-12" db="EMBL/GenBank/DDBJ databases">
        <title>Nocardia sp. nov. ET3-3 isolated from soil.</title>
        <authorList>
            <person name="Kanchanasin P."/>
            <person name="Tanasupawat S."/>
            <person name="Yuki M."/>
            <person name="Kudo T."/>
        </authorList>
    </citation>
    <scope>NUCLEOTIDE SEQUENCE [LARGE SCALE GENOMIC DNA]</scope>
    <source>
        <strain evidence="2 3">ET3-3</strain>
    </source>
</reference>
<dbReference type="InterPro" id="IPR029058">
    <property type="entry name" value="AB_hydrolase_fold"/>
</dbReference>
<evidence type="ECO:0000313" key="3">
    <source>
        <dbReference type="Proteomes" id="UP000466794"/>
    </source>
</evidence>
<accession>A0A7K1UXP8</accession>
<gene>
    <name evidence="2" type="ORF">GPX89_17355</name>
</gene>
<protein>
    <submittedName>
        <fullName evidence="2">Alpha/beta fold hydrolase</fullName>
    </submittedName>
</protein>
<evidence type="ECO:0000313" key="2">
    <source>
        <dbReference type="EMBL" id="MVU79007.1"/>
    </source>
</evidence>